<dbReference type="InterPro" id="IPR019560">
    <property type="entry name" value="Mitochondrial_18_kDa_protein"/>
</dbReference>
<evidence type="ECO:0000313" key="6">
    <source>
        <dbReference type="EMBL" id="GMI45242.1"/>
    </source>
</evidence>
<keyword evidence="7" id="KW-1185">Reference proteome</keyword>
<evidence type="ECO:0000256" key="5">
    <source>
        <dbReference type="SAM" id="SignalP"/>
    </source>
</evidence>
<gene>
    <name evidence="6" type="ORF">TrCOL_g865</name>
</gene>
<dbReference type="Pfam" id="PF10558">
    <property type="entry name" value="MTP18"/>
    <property type="match status" value="2"/>
</dbReference>
<comment type="caution">
    <text evidence="6">The sequence shown here is derived from an EMBL/GenBank/DDBJ whole genome shotgun (WGS) entry which is preliminary data.</text>
</comment>
<feature type="transmembrane region" description="Helical" evidence="4">
    <location>
        <begin position="168"/>
        <end position="191"/>
    </location>
</feature>
<keyword evidence="4" id="KW-0812">Transmembrane</keyword>
<keyword evidence="4" id="KW-1133">Transmembrane helix</keyword>
<reference evidence="7" key="1">
    <citation type="journal article" date="2023" name="Commun. Biol.">
        <title>Genome analysis of Parmales, the sister group of diatoms, reveals the evolutionary specialization of diatoms from phago-mixotrophs to photoautotrophs.</title>
        <authorList>
            <person name="Ban H."/>
            <person name="Sato S."/>
            <person name="Yoshikawa S."/>
            <person name="Yamada K."/>
            <person name="Nakamura Y."/>
            <person name="Ichinomiya M."/>
            <person name="Sato N."/>
            <person name="Blanc-Mathieu R."/>
            <person name="Endo H."/>
            <person name="Kuwata A."/>
            <person name="Ogata H."/>
        </authorList>
    </citation>
    <scope>NUCLEOTIDE SEQUENCE [LARGE SCALE GENOMIC DNA]</scope>
</reference>
<dbReference type="PANTHER" id="PTHR11001">
    <property type="entry name" value="MITOCHONDRIAL FISSION PROCESS PROTEIN 1"/>
    <property type="match status" value="1"/>
</dbReference>
<dbReference type="Proteomes" id="UP001165065">
    <property type="component" value="Unassembled WGS sequence"/>
</dbReference>
<dbReference type="GO" id="GO:0005739">
    <property type="term" value="C:mitochondrion"/>
    <property type="evidence" value="ECO:0007669"/>
    <property type="project" value="TreeGrafter"/>
</dbReference>
<accession>A0A9W7GJQ3</accession>
<proteinExistence type="inferred from homology"/>
<protein>
    <recommendedName>
        <fullName evidence="2">Mitochondrial fission process protein 1</fullName>
    </recommendedName>
    <alternativeName>
        <fullName evidence="3">Mitochondrial 18 kDa protein</fullName>
    </alternativeName>
</protein>
<keyword evidence="4" id="KW-0472">Membrane</keyword>
<feature type="transmembrane region" description="Helical" evidence="4">
    <location>
        <begin position="133"/>
        <end position="156"/>
    </location>
</feature>
<keyword evidence="5" id="KW-0732">Signal</keyword>
<comment type="similarity">
    <text evidence="1">Belongs to the MTFP1 family.</text>
</comment>
<dbReference type="OrthoDB" id="10515282at2759"/>
<feature type="chain" id="PRO_5040785044" description="Mitochondrial fission process protein 1" evidence="5">
    <location>
        <begin position="20"/>
        <end position="213"/>
    </location>
</feature>
<dbReference type="PANTHER" id="PTHR11001:SF2">
    <property type="entry name" value="MITOCHONDRIAL FISSION PROCESS PROTEIN 1"/>
    <property type="match status" value="1"/>
</dbReference>
<dbReference type="AlphaFoldDB" id="A0A9W7GJQ3"/>
<evidence type="ECO:0000256" key="3">
    <source>
        <dbReference type="ARBA" id="ARBA00029631"/>
    </source>
</evidence>
<name>A0A9W7GJQ3_9STRA</name>
<evidence type="ECO:0000313" key="7">
    <source>
        <dbReference type="Proteomes" id="UP001165065"/>
    </source>
</evidence>
<sequence length="213" mass="22916">MQLLHFFAGLTLLFGYVTSEVSQSSSSSPGFVLDSKLLEAHHRTKQTSTSFTLPTLTSRVRRVGRGGGEKGVARKAVRYAAYGSELAEAFRPVATPTTIASLYGVTFTYMGGVIMNAAKVASANGFHSLLRGTFLEIIFQVVANLIIPTGLVHLLVHYSHELLETAGVGGAVGAWAPTSFGLAVIPFLPLIDPFLEHRIESLFDALWPKPKVV</sequence>
<evidence type="ECO:0000256" key="1">
    <source>
        <dbReference type="ARBA" id="ARBA00009224"/>
    </source>
</evidence>
<dbReference type="EMBL" id="BRYA01001538">
    <property type="protein sequence ID" value="GMI45242.1"/>
    <property type="molecule type" value="Genomic_DNA"/>
</dbReference>
<organism evidence="6 7">
    <name type="scientific">Triparma columacea</name>
    <dbReference type="NCBI Taxonomy" id="722753"/>
    <lineage>
        <taxon>Eukaryota</taxon>
        <taxon>Sar</taxon>
        <taxon>Stramenopiles</taxon>
        <taxon>Ochrophyta</taxon>
        <taxon>Bolidophyceae</taxon>
        <taxon>Parmales</taxon>
        <taxon>Triparmaceae</taxon>
        <taxon>Triparma</taxon>
    </lineage>
</organism>
<feature type="signal peptide" evidence="5">
    <location>
        <begin position="1"/>
        <end position="19"/>
    </location>
</feature>
<dbReference type="GO" id="GO:0000266">
    <property type="term" value="P:mitochondrial fission"/>
    <property type="evidence" value="ECO:0007669"/>
    <property type="project" value="TreeGrafter"/>
</dbReference>
<feature type="transmembrane region" description="Helical" evidence="4">
    <location>
        <begin position="100"/>
        <end position="121"/>
    </location>
</feature>
<evidence type="ECO:0000256" key="4">
    <source>
        <dbReference type="SAM" id="Phobius"/>
    </source>
</evidence>
<evidence type="ECO:0000256" key="2">
    <source>
        <dbReference type="ARBA" id="ARBA00017835"/>
    </source>
</evidence>